<reference evidence="1" key="1">
    <citation type="journal article" date="2020" name="Stud. Mycol.">
        <title>101 Dothideomycetes genomes: a test case for predicting lifestyles and emergence of pathogens.</title>
        <authorList>
            <person name="Haridas S."/>
            <person name="Albert R."/>
            <person name="Binder M."/>
            <person name="Bloem J."/>
            <person name="Labutti K."/>
            <person name="Salamov A."/>
            <person name="Andreopoulos B."/>
            <person name="Baker S."/>
            <person name="Barry K."/>
            <person name="Bills G."/>
            <person name="Bluhm B."/>
            <person name="Cannon C."/>
            <person name="Castanera R."/>
            <person name="Culley D."/>
            <person name="Daum C."/>
            <person name="Ezra D."/>
            <person name="Gonzalez J."/>
            <person name="Henrissat B."/>
            <person name="Kuo A."/>
            <person name="Liang C."/>
            <person name="Lipzen A."/>
            <person name="Lutzoni F."/>
            <person name="Magnuson J."/>
            <person name="Mondo S."/>
            <person name="Nolan M."/>
            <person name="Ohm R."/>
            <person name="Pangilinan J."/>
            <person name="Park H.-J."/>
            <person name="Ramirez L."/>
            <person name="Alfaro M."/>
            <person name="Sun H."/>
            <person name="Tritt A."/>
            <person name="Yoshinaga Y."/>
            <person name="Zwiers L.-H."/>
            <person name="Turgeon B."/>
            <person name="Goodwin S."/>
            <person name="Spatafora J."/>
            <person name="Crous P."/>
            <person name="Grigoriev I."/>
        </authorList>
    </citation>
    <scope>NUCLEOTIDE SEQUENCE</scope>
    <source>
        <strain evidence="1">ATCC 200398</strain>
    </source>
</reference>
<evidence type="ECO:0000313" key="1">
    <source>
        <dbReference type="EMBL" id="KAF2462776.1"/>
    </source>
</evidence>
<name>A0ACB6Q7H3_9PLEO</name>
<sequence>MTHRLCYHMLIDLLGLENDLVWLFYFQNIEVDEAARFLALSIKVQYSLEVSVSIYSGASYGHFCIGTLKLRGRPLEKILVIIYQKLCLQFSTYNRIMSRSPFSVIPGSSSTPFCQFPHGMAVIFSWIARSSGNKAIRRTNSQAEKTVMPNTTEQRKLSTEYPNQHQRPMESNKPTPLSVAVVPCDAMEENSLRYEPPQRDGRNELSYIDMEEIANRSTLVPNQPLDRSLVGLADEMPVLSNFVAEPLQ</sequence>
<dbReference type="Proteomes" id="UP000799755">
    <property type="component" value="Unassembled WGS sequence"/>
</dbReference>
<dbReference type="EMBL" id="MU003563">
    <property type="protein sequence ID" value="KAF2462776.1"/>
    <property type="molecule type" value="Genomic_DNA"/>
</dbReference>
<evidence type="ECO:0000313" key="2">
    <source>
        <dbReference type="Proteomes" id="UP000799755"/>
    </source>
</evidence>
<comment type="caution">
    <text evidence="1">The sequence shown here is derived from an EMBL/GenBank/DDBJ whole genome shotgun (WGS) entry which is preliminary data.</text>
</comment>
<keyword evidence="2" id="KW-1185">Reference proteome</keyword>
<accession>A0ACB6Q7H3</accession>
<gene>
    <name evidence="1" type="ORF">BDR25DRAFT_363609</name>
</gene>
<protein>
    <submittedName>
        <fullName evidence="1">Uncharacterized protein</fullName>
    </submittedName>
</protein>
<proteinExistence type="predicted"/>
<organism evidence="1 2">
    <name type="scientific">Lindgomyces ingoldianus</name>
    <dbReference type="NCBI Taxonomy" id="673940"/>
    <lineage>
        <taxon>Eukaryota</taxon>
        <taxon>Fungi</taxon>
        <taxon>Dikarya</taxon>
        <taxon>Ascomycota</taxon>
        <taxon>Pezizomycotina</taxon>
        <taxon>Dothideomycetes</taxon>
        <taxon>Pleosporomycetidae</taxon>
        <taxon>Pleosporales</taxon>
        <taxon>Lindgomycetaceae</taxon>
        <taxon>Lindgomyces</taxon>
    </lineage>
</organism>